<dbReference type="RefSeq" id="WP_188664566.1">
    <property type="nucleotide sequence ID" value="NZ_BMJI01000001.1"/>
</dbReference>
<evidence type="ECO:0008006" key="5">
    <source>
        <dbReference type="Google" id="ProtNLM"/>
    </source>
</evidence>
<evidence type="ECO:0000313" key="4">
    <source>
        <dbReference type="Proteomes" id="UP000597761"/>
    </source>
</evidence>
<evidence type="ECO:0000256" key="2">
    <source>
        <dbReference type="SAM" id="Phobius"/>
    </source>
</evidence>
<feature type="region of interest" description="Disordered" evidence="1">
    <location>
        <begin position="168"/>
        <end position="200"/>
    </location>
</feature>
<feature type="compositionally biased region" description="Low complexity" evidence="1">
    <location>
        <begin position="174"/>
        <end position="187"/>
    </location>
</feature>
<keyword evidence="4" id="KW-1185">Reference proteome</keyword>
<keyword evidence="2" id="KW-1133">Transmembrane helix</keyword>
<evidence type="ECO:0000256" key="1">
    <source>
        <dbReference type="SAM" id="MobiDB-lite"/>
    </source>
</evidence>
<keyword evidence="2" id="KW-0472">Membrane</keyword>
<feature type="transmembrane region" description="Helical" evidence="2">
    <location>
        <begin position="35"/>
        <end position="54"/>
    </location>
</feature>
<evidence type="ECO:0000313" key="3">
    <source>
        <dbReference type="EMBL" id="GGC77810.1"/>
    </source>
</evidence>
<dbReference type="EMBL" id="BMJI01000001">
    <property type="protein sequence ID" value="GGC77810.1"/>
    <property type="molecule type" value="Genomic_DNA"/>
</dbReference>
<comment type="caution">
    <text evidence="3">The sequence shown here is derived from an EMBL/GenBank/DDBJ whole genome shotgun (WGS) entry which is preliminary data.</text>
</comment>
<reference evidence="4" key="1">
    <citation type="journal article" date="2019" name="Int. J. Syst. Evol. Microbiol.">
        <title>The Global Catalogue of Microorganisms (GCM) 10K type strain sequencing project: providing services to taxonomists for standard genome sequencing and annotation.</title>
        <authorList>
            <consortium name="The Broad Institute Genomics Platform"/>
            <consortium name="The Broad Institute Genome Sequencing Center for Infectious Disease"/>
            <person name="Wu L."/>
            <person name="Ma J."/>
        </authorList>
    </citation>
    <scope>NUCLEOTIDE SEQUENCE [LARGE SCALE GENOMIC DNA]</scope>
    <source>
        <strain evidence="4">CGMCC 1.15480</strain>
    </source>
</reference>
<keyword evidence="2" id="KW-0812">Transmembrane</keyword>
<proteinExistence type="predicted"/>
<organism evidence="3 4">
    <name type="scientific">Tersicoccus solisilvae</name>
    <dbReference type="NCBI Taxonomy" id="1882339"/>
    <lineage>
        <taxon>Bacteria</taxon>
        <taxon>Bacillati</taxon>
        <taxon>Actinomycetota</taxon>
        <taxon>Actinomycetes</taxon>
        <taxon>Micrococcales</taxon>
        <taxon>Micrococcaceae</taxon>
        <taxon>Tersicoccus</taxon>
    </lineage>
</organism>
<sequence length="200" mass="20082">MTPTRLRLPRAAAVTTAMVALGLGAHTTAGGPLPPVPILVAVTVVALVPTMLLAGRKLTTGVLGCLLVAGQAVLHLVFTRLSLPGTTPTTSFLIGHGHHGGEAAPPLAPGAAASAVSASPSVPMLVLHALATLGVAVVLARGEAALLTLLGWLRPLLHLPAPTRLPVPPRSVSGTATPAPPARTALRLPRRRGPPPAPAR</sequence>
<dbReference type="Proteomes" id="UP000597761">
    <property type="component" value="Unassembled WGS sequence"/>
</dbReference>
<feature type="transmembrane region" description="Helical" evidence="2">
    <location>
        <begin position="61"/>
        <end position="78"/>
    </location>
</feature>
<protein>
    <recommendedName>
        <fullName evidence="5">MFS transporter</fullName>
    </recommendedName>
</protein>
<name>A0ABQ1NLI1_9MICC</name>
<gene>
    <name evidence="3" type="ORF">GCM10011512_00450</name>
</gene>
<accession>A0ABQ1NLI1</accession>